<reference evidence="1 2" key="1">
    <citation type="submission" date="2016-05" db="EMBL/GenBank/DDBJ databases">
        <title>Compelete Genome Sequence of Bacteriochlorophyll-Synthesizing Bacterium Porphyrobacter neustonensis DSM 9434.</title>
        <authorList>
            <person name="Shi X.-L."/>
            <person name="Wu Y.-H."/>
            <person name="Cheng H."/>
            <person name="Xu L."/>
            <person name="Zhang X.-Q."/>
            <person name="Wang C.-S."/>
            <person name="Xu X.-W."/>
        </authorList>
    </citation>
    <scope>NUCLEOTIDE SEQUENCE [LARGE SCALE GENOMIC DNA]</scope>
    <source>
        <strain evidence="1 2">DSM 9434</strain>
    </source>
</reference>
<protein>
    <submittedName>
        <fullName evidence="1">RecA-like protein</fullName>
    </submittedName>
</protein>
<sequence length="260" mass="27789">MPSVPLPHGILPRALTRDVPCALPDARWRPGLAAQPFHSEIFASANEASGAGLALAFARDALTSCAEDRGDDDARQILWVQDRAAIRLGGRPCLAGLPQDLAHRLIHVAALTPEDALFALEEGLKCRELACVIGEIAGNPKALGFTASRRLSLMAERHGVRLWLVRLDAAPDLSSARMRWQVAAARSAPPRWNPAAPGTATWYAELFRARTHQPGQWSLSDDAGTLRIAGESDHDAAAAPDHVDLARATVGRSLAAHVLG</sequence>
<dbReference type="AlphaFoldDB" id="A0A192D879"/>
<evidence type="ECO:0000313" key="2">
    <source>
        <dbReference type="Proteomes" id="UP000078263"/>
    </source>
</evidence>
<gene>
    <name evidence="1" type="ORF">A9D12_11550</name>
</gene>
<dbReference type="KEGG" id="pns:A9D12_11550"/>
<name>A0A192D879_9SPHN</name>
<proteinExistence type="predicted"/>
<keyword evidence="2" id="KW-1185">Reference proteome</keyword>
<dbReference type="Gene3D" id="3.40.50.300">
    <property type="entry name" value="P-loop containing nucleotide triphosphate hydrolases"/>
    <property type="match status" value="1"/>
</dbReference>
<dbReference type="InterPro" id="IPR027417">
    <property type="entry name" value="P-loop_NTPase"/>
</dbReference>
<dbReference type="STRING" id="1112.A9D12_11550"/>
<accession>A0A192D879</accession>
<evidence type="ECO:0000313" key="1">
    <source>
        <dbReference type="EMBL" id="ANK14320.1"/>
    </source>
</evidence>
<dbReference type="EMBL" id="CP016033">
    <property type="protein sequence ID" value="ANK14320.1"/>
    <property type="molecule type" value="Genomic_DNA"/>
</dbReference>
<organism evidence="1 2">
    <name type="scientific">Erythrobacter neustonensis</name>
    <dbReference type="NCBI Taxonomy" id="1112"/>
    <lineage>
        <taxon>Bacteria</taxon>
        <taxon>Pseudomonadati</taxon>
        <taxon>Pseudomonadota</taxon>
        <taxon>Alphaproteobacteria</taxon>
        <taxon>Sphingomonadales</taxon>
        <taxon>Erythrobacteraceae</taxon>
        <taxon>Erythrobacter/Porphyrobacter group</taxon>
        <taxon>Erythrobacter</taxon>
    </lineage>
</organism>
<dbReference type="SUPFAM" id="SSF52540">
    <property type="entry name" value="P-loop containing nucleoside triphosphate hydrolases"/>
    <property type="match status" value="1"/>
</dbReference>
<dbReference type="Proteomes" id="UP000078263">
    <property type="component" value="Chromosome"/>
</dbReference>